<dbReference type="GO" id="GO:0005524">
    <property type="term" value="F:ATP binding"/>
    <property type="evidence" value="ECO:0007669"/>
    <property type="project" value="UniProtKB-UniRule"/>
</dbReference>
<keyword evidence="9" id="KW-0238">DNA-binding</keyword>
<evidence type="ECO:0000259" key="16">
    <source>
        <dbReference type="PROSITE" id="PS51198"/>
    </source>
</evidence>
<keyword evidence="6 15" id="KW-0347">Helicase</keyword>
<dbReference type="Gene3D" id="1.10.10.160">
    <property type="match status" value="1"/>
</dbReference>
<dbReference type="EMBL" id="LT841358">
    <property type="protein sequence ID" value="SMH71321.1"/>
    <property type="molecule type" value="Genomic_DNA"/>
</dbReference>
<evidence type="ECO:0000256" key="6">
    <source>
        <dbReference type="ARBA" id="ARBA00022806"/>
    </source>
</evidence>
<keyword evidence="3 15" id="KW-0547">Nucleotide-binding</keyword>
<dbReference type="InterPro" id="IPR038726">
    <property type="entry name" value="PDDEXK_AddAB-type"/>
</dbReference>
<dbReference type="GO" id="GO:0003677">
    <property type="term" value="F:DNA binding"/>
    <property type="evidence" value="ECO:0007669"/>
    <property type="project" value="UniProtKB-KW"/>
</dbReference>
<dbReference type="InterPro" id="IPR011604">
    <property type="entry name" value="PDDEXK-like_dom_sf"/>
</dbReference>
<keyword evidence="11" id="KW-0413">Isomerase</keyword>
<keyword evidence="8 15" id="KW-0067">ATP-binding</keyword>
<sequence length="888" mass="101131">MPVQPSKEQQEIIHLDKNTIVTSNPGTGKTTTLSLKVLKLLQDGNKPENILCITFTEKAKKEMFDKIFDLAKGKFTDSDIMKLNIHTFHSFAYNYLVDSGIVTGDIVENNVLRYSILQSFEKNKAFTYSKDYIISTIVPKTENALRYIKSFGITPDKIDVSMASSLLDTSYKEISTSYSIDEVKAFLNYFVEAYKYYEKSKKDAVDYSDMLLMFTDNFQGKKFDHVLVDEIQDMNEIEAKIAEMVGNNIFLVGDAKQAIFGFQGGSIKNFQRFKEICQPKILSTNRRSSQQILDYSKKFFLDRTQSRQIFEQELESFKSLDTGVIPKIISTGAPFAKICQIMDENQGKSIGIITRTNRQIIEISRYLDTNNIKYSSTSSQATTEQAKTEILGFIRGLISDKIQDKVSATFTVFSPYTLKEAFEISEAYHDEDKEKLEKISSWGISLKKSDIDALFNKVIVPVCVSKGAEWFSTALVAKQQINQYLSAEIPTINGLFDFIAISEDAYIERGGESKITLTTVHKAKGRDFDVVIYLPTSSAARTSFVDIVVKAILQSKGLDPKEELEEESLRIDFVAFTRARKSLYIITDDKNSKNYHIENLSEIEIDDKEDVLVATRLDNRLSEAFSLFVAGRFKDSEKLLKEKDTWLEEFIINYFNELDHLSYSSVKTDPYDFLVENIIVIPAFFAAADFGSRVHKALARISNNKAMIDDFDGDVRKAVENGMAAVGQLKSEYPGMKILGVEKKYELALGSMVECNGAGLMFEGYVDAIFEHDGGYVIIDYKTDKNNNYSADHKKQLAVYRRMFSVLNKIPEDKIKIFVVFVALRGSINTGKFDWEISKENKNAFPTFEKHLRTVLAWKENPQKFIEELLDNPRDDLLYRAIKERLTK</sequence>
<evidence type="ECO:0000256" key="10">
    <source>
        <dbReference type="ARBA" id="ARBA00023204"/>
    </source>
</evidence>
<evidence type="ECO:0000256" key="11">
    <source>
        <dbReference type="ARBA" id="ARBA00023235"/>
    </source>
</evidence>
<keyword evidence="18" id="KW-1185">Reference proteome</keyword>
<comment type="catalytic activity">
    <reaction evidence="14">
        <text>ATP + H2O = ADP + phosphate + H(+)</text>
        <dbReference type="Rhea" id="RHEA:13065"/>
        <dbReference type="ChEBI" id="CHEBI:15377"/>
        <dbReference type="ChEBI" id="CHEBI:15378"/>
        <dbReference type="ChEBI" id="CHEBI:30616"/>
        <dbReference type="ChEBI" id="CHEBI:43474"/>
        <dbReference type="ChEBI" id="CHEBI:456216"/>
        <dbReference type="EC" id="5.6.2.4"/>
    </reaction>
</comment>
<evidence type="ECO:0000256" key="3">
    <source>
        <dbReference type="ARBA" id="ARBA00022741"/>
    </source>
</evidence>
<dbReference type="GO" id="GO:0005829">
    <property type="term" value="C:cytosol"/>
    <property type="evidence" value="ECO:0007669"/>
    <property type="project" value="TreeGrafter"/>
</dbReference>
<dbReference type="AlphaFoldDB" id="A0A2H1FF01"/>
<dbReference type="InterPro" id="IPR027417">
    <property type="entry name" value="P-loop_NTPase"/>
</dbReference>
<dbReference type="Proteomes" id="UP000230607">
    <property type="component" value="Chromosome 1"/>
</dbReference>
<feature type="domain" description="UvrD-like helicase ATP-binding" evidence="16">
    <location>
        <begin position="2"/>
        <end position="289"/>
    </location>
</feature>
<dbReference type="PROSITE" id="PS51198">
    <property type="entry name" value="UVRD_HELICASE_ATP_BIND"/>
    <property type="match status" value="1"/>
</dbReference>
<dbReference type="Gene3D" id="3.90.320.10">
    <property type="match status" value="1"/>
</dbReference>
<dbReference type="InterPro" id="IPR014017">
    <property type="entry name" value="DNA_helicase_UvrD-like_C"/>
</dbReference>
<evidence type="ECO:0000313" key="18">
    <source>
        <dbReference type="Proteomes" id="UP000230607"/>
    </source>
</evidence>
<evidence type="ECO:0000256" key="1">
    <source>
        <dbReference type="ARBA" id="ARBA00009922"/>
    </source>
</evidence>
<dbReference type="InterPro" id="IPR014016">
    <property type="entry name" value="UvrD-like_ATP-bd"/>
</dbReference>
<gene>
    <name evidence="17" type="ORF">NCS_11128</name>
</gene>
<organism evidence="17 18">
    <name type="scientific">Candidatus Nitrosotalea okcheonensis</name>
    <dbReference type="NCBI Taxonomy" id="1903276"/>
    <lineage>
        <taxon>Archaea</taxon>
        <taxon>Nitrososphaerota</taxon>
        <taxon>Nitrososphaeria</taxon>
        <taxon>Nitrosotaleales</taxon>
        <taxon>Nitrosotaleaceae</taxon>
        <taxon>Nitrosotalea</taxon>
    </lineage>
</organism>
<dbReference type="GO" id="GO:0016887">
    <property type="term" value="F:ATP hydrolysis activity"/>
    <property type="evidence" value="ECO:0007669"/>
    <property type="project" value="RHEA"/>
</dbReference>
<dbReference type="InterPro" id="IPR013986">
    <property type="entry name" value="DExx_box_DNA_helicase_dom_sf"/>
</dbReference>
<dbReference type="GO" id="GO:0043138">
    <property type="term" value="F:3'-5' DNA helicase activity"/>
    <property type="evidence" value="ECO:0007669"/>
    <property type="project" value="UniProtKB-EC"/>
</dbReference>
<dbReference type="InterPro" id="IPR000212">
    <property type="entry name" value="DNA_helicase_UvrD/REP"/>
</dbReference>
<keyword evidence="2" id="KW-0540">Nuclease</keyword>
<dbReference type="SUPFAM" id="SSF52980">
    <property type="entry name" value="Restriction endonuclease-like"/>
    <property type="match status" value="1"/>
</dbReference>
<proteinExistence type="inferred from homology"/>
<evidence type="ECO:0000313" key="17">
    <source>
        <dbReference type="EMBL" id="SMH71321.1"/>
    </source>
</evidence>
<comment type="catalytic activity">
    <reaction evidence="12">
        <text>Couples ATP hydrolysis with the unwinding of duplex DNA by translocating in the 3'-5' direction.</text>
        <dbReference type="EC" id="5.6.2.4"/>
    </reaction>
</comment>
<dbReference type="PANTHER" id="PTHR11070:SF67">
    <property type="entry name" value="DNA 3'-5' HELICASE"/>
    <property type="match status" value="1"/>
</dbReference>
<feature type="binding site" evidence="15">
    <location>
        <begin position="23"/>
        <end position="30"/>
    </location>
    <ligand>
        <name>ATP</name>
        <dbReference type="ChEBI" id="CHEBI:30616"/>
    </ligand>
</feature>
<evidence type="ECO:0000256" key="9">
    <source>
        <dbReference type="ARBA" id="ARBA00023125"/>
    </source>
</evidence>
<dbReference type="EC" id="5.6.2.4" evidence="13"/>
<evidence type="ECO:0000256" key="4">
    <source>
        <dbReference type="ARBA" id="ARBA00022763"/>
    </source>
</evidence>
<dbReference type="Pfam" id="PF00580">
    <property type="entry name" value="UvrD-helicase"/>
    <property type="match status" value="1"/>
</dbReference>
<evidence type="ECO:0000256" key="13">
    <source>
        <dbReference type="ARBA" id="ARBA00034808"/>
    </source>
</evidence>
<protein>
    <recommendedName>
        <fullName evidence="13">DNA 3'-5' helicase</fullName>
        <ecNumber evidence="13">5.6.2.4</ecNumber>
    </recommendedName>
</protein>
<evidence type="ECO:0000256" key="2">
    <source>
        <dbReference type="ARBA" id="ARBA00022722"/>
    </source>
</evidence>
<accession>A0A2H1FF01</accession>
<dbReference type="Pfam" id="PF13361">
    <property type="entry name" value="UvrD_C"/>
    <property type="match status" value="1"/>
</dbReference>
<keyword evidence="5 15" id="KW-0378">Hydrolase</keyword>
<evidence type="ECO:0000256" key="8">
    <source>
        <dbReference type="ARBA" id="ARBA00022840"/>
    </source>
</evidence>
<dbReference type="Pfam" id="PF12705">
    <property type="entry name" value="PDDEXK_1"/>
    <property type="match status" value="1"/>
</dbReference>
<evidence type="ECO:0000256" key="5">
    <source>
        <dbReference type="ARBA" id="ARBA00022801"/>
    </source>
</evidence>
<evidence type="ECO:0000256" key="12">
    <source>
        <dbReference type="ARBA" id="ARBA00034617"/>
    </source>
</evidence>
<dbReference type="GO" id="GO:0004527">
    <property type="term" value="F:exonuclease activity"/>
    <property type="evidence" value="ECO:0007669"/>
    <property type="project" value="UniProtKB-KW"/>
</dbReference>
<keyword evidence="10" id="KW-0234">DNA repair</keyword>
<dbReference type="GO" id="GO:0000725">
    <property type="term" value="P:recombinational repair"/>
    <property type="evidence" value="ECO:0007669"/>
    <property type="project" value="TreeGrafter"/>
</dbReference>
<dbReference type="SUPFAM" id="SSF52540">
    <property type="entry name" value="P-loop containing nucleoside triphosphate hydrolases"/>
    <property type="match status" value="1"/>
</dbReference>
<name>A0A2H1FF01_9ARCH</name>
<keyword evidence="4" id="KW-0227">DNA damage</keyword>
<evidence type="ECO:0000256" key="14">
    <source>
        <dbReference type="ARBA" id="ARBA00048988"/>
    </source>
</evidence>
<dbReference type="PANTHER" id="PTHR11070">
    <property type="entry name" value="UVRD / RECB / PCRA DNA HELICASE FAMILY MEMBER"/>
    <property type="match status" value="1"/>
</dbReference>
<dbReference type="InterPro" id="IPR011335">
    <property type="entry name" value="Restrct_endonuc-II-like"/>
</dbReference>
<comment type="similarity">
    <text evidence="1">Belongs to the helicase family. UvrD subfamily.</text>
</comment>
<reference evidence="18" key="1">
    <citation type="submission" date="2017-03" db="EMBL/GenBank/DDBJ databases">
        <authorList>
            <person name="Herbold C."/>
        </authorList>
    </citation>
    <scope>NUCLEOTIDE SEQUENCE [LARGE SCALE GENOMIC DNA]</scope>
</reference>
<dbReference type="CDD" id="cd17932">
    <property type="entry name" value="DEXQc_UvrD"/>
    <property type="match status" value="1"/>
</dbReference>
<keyword evidence="7" id="KW-0269">Exonuclease</keyword>
<evidence type="ECO:0000256" key="7">
    <source>
        <dbReference type="ARBA" id="ARBA00022839"/>
    </source>
</evidence>
<dbReference type="OrthoDB" id="4571at2157"/>
<evidence type="ECO:0000256" key="15">
    <source>
        <dbReference type="PROSITE-ProRule" id="PRU00560"/>
    </source>
</evidence>
<dbReference type="Gene3D" id="3.40.50.300">
    <property type="entry name" value="P-loop containing nucleotide triphosphate hydrolases"/>
    <property type="match status" value="3"/>
</dbReference>